<dbReference type="WBParaSite" id="JU765_v2.g16623.t1">
    <property type="protein sequence ID" value="JU765_v2.g16623.t1"/>
    <property type="gene ID" value="JU765_v2.g16623"/>
</dbReference>
<reference evidence="2" key="1">
    <citation type="submission" date="2022-11" db="UniProtKB">
        <authorList>
            <consortium name="WormBaseParasite"/>
        </authorList>
    </citation>
    <scope>IDENTIFICATION</scope>
</reference>
<sequence length="139" mass="14746">MICRNFLAFSFVCLFFVVVQGQFNIPLPFGGLSFTKKPDGQFEVGVDQNVNILGWGANRGIKFGGGNGTFQTQTSGGILANGTNFGANSTMGFDKQTGVQLDTDVNVGNDTVKGGVGKESSFITGLADLINKKKNQKKP</sequence>
<organism evidence="1 2">
    <name type="scientific">Panagrolaimus sp. JU765</name>
    <dbReference type="NCBI Taxonomy" id="591449"/>
    <lineage>
        <taxon>Eukaryota</taxon>
        <taxon>Metazoa</taxon>
        <taxon>Ecdysozoa</taxon>
        <taxon>Nematoda</taxon>
        <taxon>Chromadorea</taxon>
        <taxon>Rhabditida</taxon>
        <taxon>Tylenchina</taxon>
        <taxon>Panagrolaimomorpha</taxon>
        <taxon>Panagrolaimoidea</taxon>
        <taxon>Panagrolaimidae</taxon>
        <taxon>Panagrolaimus</taxon>
    </lineage>
</organism>
<proteinExistence type="predicted"/>
<name>A0AC34QIK8_9BILA</name>
<protein>
    <submittedName>
        <fullName evidence="2">Uncharacterized protein</fullName>
    </submittedName>
</protein>
<evidence type="ECO:0000313" key="2">
    <source>
        <dbReference type="WBParaSite" id="JU765_v2.g16623.t1"/>
    </source>
</evidence>
<accession>A0AC34QIK8</accession>
<evidence type="ECO:0000313" key="1">
    <source>
        <dbReference type="Proteomes" id="UP000887576"/>
    </source>
</evidence>
<dbReference type="Proteomes" id="UP000887576">
    <property type="component" value="Unplaced"/>
</dbReference>